<proteinExistence type="predicted"/>
<organism evidence="1 2">
    <name type="scientific">Acrasis kona</name>
    <dbReference type="NCBI Taxonomy" id="1008807"/>
    <lineage>
        <taxon>Eukaryota</taxon>
        <taxon>Discoba</taxon>
        <taxon>Heterolobosea</taxon>
        <taxon>Tetramitia</taxon>
        <taxon>Eutetramitia</taxon>
        <taxon>Acrasidae</taxon>
        <taxon>Acrasis</taxon>
    </lineage>
</organism>
<dbReference type="Proteomes" id="UP001431209">
    <property type="component" value="Unassembled WGS sequence"/>
</dbReference>
<protein>
    <submittedName>
        <fullName evidence="1">Uncharacterized protein</fullName>
    </submittedName>
</protein>
<reference evidence="1 2" key="1">
    <citation type="submission" date="2024-03" db="EMBL/GenBank/DDBJ databases">
        <title>The Acrasis kona genome and developmental transcriptomes reveal deep origins of eukaryotic multicellular pathways.</title>
        <authorList>
            <person name="Sheikh S."/>
            <person name="Fu C.-J."/>
            <person name="Brown M.W."/>
            <person name="Baldauf S.L."/>
        </authorList>
    </citation>
    <scope>NUCLEOTIDE SEQUENCE [LARGE SCALE GENOMIC DNA]</scope>
    <source>
        <strain evidence="1 2">ATCC MYA-3509</strain>
    </source>
</reference>
<evidence type="ECO:0000313" key="2">
    <source>
        <dbReference type="Proteomes" id="UP001431209"/>
    </source>
</evidence>
<gene>
    <name evidence="1" type="ORF">AKO1_007379</name>
</gene>
<dbReference type="EMBL" id="JAOPGA020000605">
    <property type="protein sequence ID" value="KAL0479868.1"/>
    <property type="molecule type" value="Genomic_DNA"/>
</dbReference>
<comment type="caution">
    <text evidence="1">The sequence shown here is derived from an EMBL/GenBank/DDBJ whole genome shotgun (WGS) entry which is preliminary data.</text>
</comment>
<accession>A0AAW2YR68</accession>
<sequence length="136" mass="15327">MADNPPNINVTRVSTQPNECLIEEQLNIEIDFTTDRTIENGVWEIKYNVDFSSKRHIIEVGKSEAKRYEANVPHTFSHHVDKLNLDGISSSLLNNMGLLLATLKDGSSEIFQLSCVVQVTKGENKSFIRNVLNPLE</sequence>
<keyword evidence="2" id="KW-1185">Reference proteome</keyword>
<evidence type="ECO:0000313" key="1">
    <source>
        <dbReference type="EMBL" id="KAL0479868.1"/>
    </source>
</evidence>
<dbReference type="AlphaFoldDB" id="A0AAW2YR68"/>
<name>A0AAW2YR68_9EUKA</name>